<keyword evidence="1" id="KW-0812">Transmembrane</keyword>
<evidence type="ECO:0000256" key="1">
    <source>
        <dbReference type="SAM" id="Phobius"/>
    </source>
</evidence>
<name>A0A7H0I5E0_9ACTN</name>
<reference evidence="2 3" key="1">
    <citation type="submission" date="2020-08" db="EMBL/GenBank/DDBJ databases">
        <title>A novel species.</title>
        <authorList>
            <person name="Gao J."/>
        </authorList>
    </citation>
    <scope>NUCLEOTIDE SEQUENCE [LARGE SCALE GENOMIC DNA]</scope>
    <source>
        <strain evidence="2 3">CRPJ-33</strain>
        <plasmid evidence="2 3">unnamed3</plasmid>
    </source>
</reference>
<protein>
    <submittedName>
        <fullName evidence="2">Uncharacterized protein</fullName>
    </submittedName>
</protein>
<evidence type="ECO:0000313" key="3">
    <source>
        <dbReference type="Proteomes" id="UP000516230"/>
    </source>
</evidence>
<dbReference type="KEGG" id="sgj:IAG43_34150"/>
<dbReference type="RefSeq" id="WP_187745049.1">
    <property type="nucleotide sequence ID" value="NZ_CP060827.1"/>
</dbReference>
<organism evidence="2 3">
    <name type="scientific">Streptomyces genisteinicus</name>
    <dbReference type="NCBI Taxonomy" id="2768068"/>
    <lineage>
        <taxon>Bacteria</taxon>
        <taxon>Bacillati</taxon>
        <taxon>Actinomycetota</taxon>
        <taxon>Actinomycetes</taxon>
        <taxon>Kitasatosporales</taxon>
        <taxon>Streptomycetaceae</taxon>
        <taxon>Streptomyces</taxon>
    </lineage>
</organism>
<feature type="transmembrane region" description="Helical" evidence="1">
    <location>
        <begin position="23"/>
        <end position="51"/>
    </location>
</feature>
<keyword evidence="3" id="KW-1185">Reference proteome</keyword>
<dbReference type="EMBL" id="CP060827">
    <property type="protein sequence ID" value="QNP68006.1"/>
    <property type="molecule type" value="Genomic_DNA"/>
</dbReference>
<keyword evidence="2" id="KW-0614">Plasmid</keyword>
<dbReference type="AlphaFoldDB" id="A0A7H0I5E0"/>
<dbReference type="Proteomes" id="UP000516230">
    <property type="component" value="Plasmid unnamed3"/>
</dbReference>
<geneLocation type="plasmid" evidence="2 3">
    <name>unnamed3</name>
</geneLocation>
<sequence>MRKHTPQPEGPRPGDRPLTGREIVVVVVIMVLSAVLTIAGLPMFGIAELLGGSAFVALRLMRSGPAVAGP</sequence>
<keyword evidence="1" id="KW-1133">Transmembrane helix</keyword>
<gene>
    <name evidence="2" type="ORF">IAG43_34150</name>
</gene>
<proteinExistence type="predicted"/>
<evidence type="ECO:0000313" key="2">
    <source>
        <dbReference type="EMBL" id="QNP68006.1"/>
    </source>
</evidence>
<accession>A0A7H0I5E0</accession>
<keyword evidence="1" id="KW-0472">Membrane</keyword>